<proteinExistence type="predicted"/>
<dbReference type="InterPro" id="IPR005475">
    <property type="entry name" value="Transketolase-like_Pyr-bd"/>
</dbReference>
<dbReference type="Pfam" id="PF02780">
    <property type="entry name" value="Transketolase_C"/>
    <property type="match status" value="1"/>
</dbReference>
<evidence type="ECO:0000256" key="2">
    <source>
        <dbReference type="ARBA" id="ARBA00023002"/>
    </source>
</evidence>
<dbReference type="SUPFAM" id="SSF52518">
    <property type="entry name" value="Thiamin diphosphate-binding fold (THDP-binding)"/>
    <property type="match status" value="1"/>
</dbReference>
<dbReference type="SUPFAM" id="SSF52922">
    <property type="entry name" value="TK C-terminal domain-like"/>
    <property type="match status" value="1"/>
</dbReference>
<sequence>MSATALARSINAGLRAALESDPKVLLMGEDIGPLGGVFRVTDGLQETFGKDRVVDTPLAESGIVGTAIGLAMAGYRPVCEIQFDGFIFPGYNQITTQLANLSYRSMGDVSVPVVIRVPYGGGIGAIEHHSESPEAYFAHTPGLRVVSPATAADGYTMIQQAIASPDPVLFLEPKARYWDKAEVDLETDVDLSTTGVTTGLHAARTVRSGTHVTVAGYGPTVKTLLAAAEVAAGEGTELEVIDLRSVSPLDVDTVAASVERTGRLVVAHEAPVFLGPGAELAARITERCFYSLEAPVLRVGGYSTPYPAAKHEEHYLPNLDRVLDAVDRAMAY</sequence>
<feature type="domain" description="Transketolase-like pyrimidine-binding" evidence="4">
    <location>
        <begin position="4"/>
        <end position="179"/>
    </location>
</feature>
<dbReference type="PANTHER" id="PTHR43257">
    <property type="entry name" value="PYRUVATE DEHYDROGENASE E1 COMPONENT BETA SUBUNIT"/>
    <property type="match status" value="1"/>
</dbReference>
<evidence type="ECO:0000313" key="5">
    <source>
        <dbReference type="EMBL" id="GAA4427364.1"/>
    </source>
</evidence>
<dbReference type="InterPro" id="IPR033248">
    <property type="entry name" value="Transketolase_C"/>
</dbReference>
<organism evidence="5 6">
    <name type="scientific">Georgenia halophila</name>
    <dbReference type="NCBI Taxonomy" id="620889"/>
    <lineage>
        <taxon>Bacteria</taxon>
        <taxon>Bacillati</taxon>
        <taxon>Actinomycetota</taxon>
        <taxon>Actinomycetes</taxon>
        <taxon>Micrococcales</taxon>
        <taxon>Bogoriellaceae</taxon>
        <taxon>Georgenia</taxon>
    </lineage>
</organism>
<dbReference type="Pfam" id="PF02779">
    <property type="entry name" value="Transket_pyr"/>
    <property type="match status" value="1"/>
</dbReference>
<evidence type="ECO:0000313" key="6">
    <source>
        <dbReference type="Proteomes" id="UP001500622"/>
    </source>
</evidence>
<dbReference type="PANTHER" id="PTHR43257:SF2">
    <property type="entry name" value="PYRUVATE DEHYDROGENASE E1 COMPONENT SUBUNIT BETA"/>
    <property type="match status" value="1"/>
</dbReference>
<dbReference type="Proteomes" id="UP001500622">
    <property type="component" value="Unassembled WGS sequence"/>
</dbReference>
<keyword evidence="6" id="KW-1185">Reference proteome</keyword>
<dbReference type="Gene3D" id="3.40.50.970">
    <property type="match status" value="1"/>
</dbReference>
<keyword evidence="2" id="KW-0560">Oxidoreductase</keyword>
<evidence type="ECO:0000256" key="1">
    <source>
        <dbReference type="ARBA" id="ARBA00001964"/>
    </source>
</evidence>
<protein>
    <submittedName>
        <fullName evidence="5">Alpha-ketoacid dehydrogenase subunit beta</fullName>
    </submittedName>
</protein>
<evidence type="ECO:0000256" key="3">
    <source>
        <dbReference type="ARBA" id="ARBA00023052"/>
    </source>
</evidence>
<gene>
    <name evidence="5" type="ORF">GCM10023169_27300</name>
</gene>
<evidence type="ECO:0000259" key="4">
    <source>
        <dbReference type="SMART" id="SM00861"/>
    </source>
</evidence>
<reference evidence="6" key="1">
    <citation type="journal article" date="2019" name="Int. J. Syst. Evol. Microbiol.">
        <title>The Global Catalogue of Microorganisms (GCM) 10K type strain sequencing project: providing services to taxonomists for standard genome sequencing and annotation.</title>
        <authorList>
            <consortium name="The Broad Institute Genomics Platform"/>
            <consortium name="The Broad Institute Genome Sequencing Center for Infectious Disease"/>
            <person name="Wu L."/>
            <person name="Ma J."/>
        </authorList>
    </citation>
    <scope>NUCLEOTIDE SEQUENCE [LARGE SCALE GENOMIC DNA]</scope>
    <source>
        <strain evidence="6">JCM 17810</strain>
    </source>
</reference>
<dbReference type="CDD" id="cd07036">
    <property type="entry name" value="TPP_PYR_E1-PDHc-beta_like"/>
    <property type="match status" value="1"/>
</dbReference>
<dbReference type="SMART" id="SM00861">
    <property type="entry name" value="Transket_pyr"/>
    <property type="match status" value="1"/>
</dbReference>
<dbReference type="InterPro" id="IPR009014">
    <property type="entry name" value="Transketo_C/PFOR_II"/>
</dbReference>
<accession>A0ABP8LFF5</accession>
<name>A0ABP8LFF5_9MICO</name>
<dbReference type="RefSeq" id="WP_345216809.1">
    <property type="nucleotide sequence ID" value="NZ_BAABGN010000011.1"/>
</dbReference>
<dbReference type="InterPro" id="IPR029061">
    <property type="entry name" value="THDP-binding"/>
</dbReference>
<comment type="caution">
    <text evidence="5">The sequence shown here is derived from an EMBL/GenBank/DDBJ whole genome shotgun (WGS) entry which is preliminary data.</text>
</comment>
<dbReference type="EMBL" id="BAABGN010000011">
    <property type="protein sequence ID" value="GAA4427364.1"/>
    <property type="molecule type" value="Genomic_DNA"/>
</dbReference>
<comment type="cofactor">
    <cofactor evidence="1">
        <name>thiamine diphosphate</name>
        <dbReference type="ChEBI" id="CHEBI:58937"/>
    </cofactor>
</comment>
<dbReference type="Gene3D" id="3.40.50.920">
    <property type="match status" value="1"/>
</dbReference>
<keyword evidence="3" id="KW-0786">Thiamine pyrophosphate</keyword>